<name>A0ABS1T2U3_9GAMM</name>
<comment type="caution">
    <text evidence="2">The sequence shown here is derived from an EMBL/GenBank/DDBJ whole genome shotgun (WGS) entry which is preliminary data.</text>
</comment>
<proteinExistence type="predicted"/>
<dbReference type="RefSeq" id="WP_202723387.1">
    <property type="nucleotide sequence ID" value="NZ_BPEX01000010.1"/>
</dbReference>
<organism evidence="2 3">
    <name type="scientific">Shewanella schlegeliana</name>
    <dbReference type="NCBI Taxonomy" id="190308"/>
    <lineage>
        <taxon>Bacteria</taxon>
        <taxon>Pseudomonadati</taxon>
        <taxon>Pseudomonadota</taxon>
        <taxon>Gammaproteobacteria</taxon>
        <taxon>Alteromonadales</taxon>
        <taxon>Shewanellaceae</taxon>
        <taxon>Shewanella</taxon>
    </lineage>
</organism>
<evidence type="ECO:0000313" key="2">
    <source>
        <dbReference type="EMBL" id="MBL4915120.1"/>
    </source>
</evidence>
<dbReference type="SUPFAM" id="SSF48452">
    <property type="entry name" value="TPR-like"/>
    <property type="match status" value="1"/>
</dbReference>
<keyword evidence="3" id="KW-1185">Reference proteome</keyword>
<evidence type="ECO:0000313" key="3">
    <source>
        <dbReference type="Proteomes" id="UP000604898"/>
    </source>
</evidence>
<sequence>MPIILVLLLFTLLQGCQSRVVNPAPPIKSPTIHYFVDESKYNIPDLESFYTLTDEQVIELERFLQAEDIAKMPRHQQASVFLQSRLVNFNFQGENLFASESLASRRGNCMALAMLTYAVAEQMQVELSFQVMHTMPLLLEVSDKFAVTSDHVRAFLYESGRDGAGYLSGRNRILIDYFPSRYDRGGKLIDHNEFFAMFYRNLAADAMLLGELERAFLLLKKGRSFAPEYGPAINMQAVVLRLLGDERAAEQLYRYGLEVSDNKITLLSNYHFLLSTQGRQQQAFKVKQRLLALDDPSPYKWYLQAMDAMAQDDFVSAKAYLNKFLENTRYYHKAYYDLAKIYIQLGEQSEAKKSLDLALHYSERDNDKLLYQAKLQWLASQ</sequence>
<dbReference type="EMBL" id="JAESVD010000013">
    <property type="protein sequence ID" value="MBL4915120.1"/>
    <property type="molecule type" value="Genomic_DNA"/>
</dbReference>
<dbReference type="Proteomes" id="UP000604898">
    <property type="component" value="Unassembled WGS sequence"/>
</dbReference>
<dbReference type="InterPro" id="IPR019734">
    <property type="entry name" value="TPR_rpt"/>
</dbReference>
<dbReference type="SMART" id="SM00028">
    <property type="entry name" value="TPR"/>
    <property type="match status" value="3"/>
</dbReference>
<evidence type="ECO:0008006" key="4">
    <source>
        <dbReference type="Google" id="ProtNLM"/>
    </source>
</evidence>
<protein>
    <recommendedName>
        <fullName evidence="4">Tetratricopeptide repeat protein</fullName>
    </recommendedName>
</protein>
<feature type="repeat" description="TPR" evidence="1">
    <location>
        <begin position="332"/>
        <end position="365"/>
    </location>
</feature>
<dbReference type="PROSITE" id="PS50005">
    <property type="entry name" value="TPR"/>
    <property type="match status" value="1"/>
</dbReference>
<reference evidence="2 3" key="1">
    <citation type="submission" date="2021-01" db="EMBL/GenBank/DDBJ databases">
        <title>Genome sequence of Shewanella schlegeliana JCM 11561.</title>
        <authorList>
            <person name="Zhang H."/>
            <person name="Li C."/>
        </authorList>
    </citation>
    <scope>NUCLEOTIDE SEQUENCE [LARGE SCALE GENOMIC DNA]</scope>
    <source>
        <strain evidence="2 3">JCM 11561</strain>
    </source>
</reference>
<keyword evidence="1" id="KW-0802">TPR repeat</keyword>
<accession>A0ABS1T2U3</accession>
<evidence type="ECO:0000256" key="1">
    <source>
        <dbReference type="PROSITE-ProRule" id="PRU00339"/>
    </source>
</evidence>
<dbReference type="InterPro" id="IPR011990">
    <property type="entry name" value="TPR-like_helical_dom_sf"/>
</dbReference>
<gene>
    <name evidence="2" type="ORF">JMA39_18645</name>
</gene>
<dbReference type="Gene3D" id="1.25.40.10">
    <property type="entry name" value="Tetratricopeptide repeat domain"/>
    <property type="match status" value="1"/>
</dbReference>